<name>A0A918FDL4_9DEIO</name>
<dbReference type="AlphaFoldDB" id="A0A918FDL4"/>
<feature type="domain" description="Rhodanese" evidence="3">
    <location>
        <begin position="15"/>
        <end position="139"/>
    </location>
</feature>
<keyword evidence="2" id="KW-0677">Repeat</keyword>
<dbReference type="SMART" id="SM00450">
    <property type="entry name" value="RHOD"/>
    <property type="match status" value="2"/>
</dbReference>
<evidence type="ECO:0000256" key="2">
    <source>
        <dbReference type="ARBA" id="ARBA00022737"/>
    </source>
</evidence>
<dbReference type="InterPro" id="IPR001763">
    <property type="entry name" value="Rhodanese-like_dom"/>
</dbReference>
<evidence type="ECO:0000313" key="5">
    <source>
        <dbReference type="Proteomes" id="UP000603865"/>
    </source>
</evidence>
<dbReference type="RefSeq" id="WP_189092394.1">
    <property type="nucleotide sequence ID" value="NZ_BMQL01000035.1"/>
</dbReference>
<keyword evidence="1" id="KW-0808">Transferase</keyword>
<organism evidence="4 5">
    <name type="scientific">Deinococcus ruber</name>
    <dbReference type="NCBI Taxonomy" id="1848197"/>
    <lineage>
        <taxon>Bacteria</taxon>
        <taxon>Thermotogati</taxon>
        <taxon>Deinococcota</taxon>
        <taxon>Deinococci</taxon>
        <taxon>Deinococcales</taxon>
        <taxon>Deinococcaceae</taxon>
        <taxon>Deinococcus</taxon>
    </lineage>
</organism>
<dbReference type="CDD" id="cd01449">
    <property type="entry name" value="TST_Repeat_2"/>
    <property type="match status" value="1"/>
</dbReference>
<evidence type="ECO:0000259" key="3">
    <source>
        <dbReference type="PROSITE" id="PS50206"/>
    </source>
</evidence>
<reference evidence="4" key="2">
    <citation type="submission" date="2020-09" db="EMBL/GenBank/DDBJ databases">
        <authorList>
            <person name="Sun Q."/>
            <person name="Ohkuma M."/>
        </authorList>
    </citation>
    <scope>NUCLEOTIDE SEQUENCE</scope>
    <source>
        <strain evidence="4">JCM 31311</strain>
    </source>
</reference>
<dbReference type="Proteomes" id="UP000603865">
    <property type="component" value="Unassembled WGS sequence"/>
</dbReference>
<keyword evidence="5" id="KW-1185">Reference proteome</keyword>
<dbReference type="EMBL" id="BMQL01000035">
    <property type="protein sequence ID" value="GGR25411.1"/>
    <property type="molecule type" value="Genomic_DNA"/>
</dbReference>
<accession>A0A918FDL4</accession>
<evidence type="ECO:0000313" key="4">
    <source>
        <dbReference type="EMBL" id="GGR25411.1"/>
    </source>
</evidence>
<dbReference type="PANTHER" id="PTHR11364">
    <property type="entry name" value="THIOSULFATE SULFERTANSFERASE"/>
    <property type="match status" value="1"/>
</dbReference>
<gene>
    <name evidence="4" type="ORF">GCM10008957_41310</name>
</gene>
<proteinExistence type="predicted"/>
<sequence length="283" mass="30479">MTPLKSADWLLAHLNDADLVVLDCRFQLMQPQAGEEAYRAGHVPGAVYAHLERDLSGPKQPGGAGGRHPLPDPLTLAEWLGRAGIGDGRTVVAYDDPSGGHGFYAARAWWLLRWLGLERVYVLDGGLPAYLAAGGALTRDVPTPTSAHFTPRPQAEWVAQADDVLTRPPGTLLIDSRAPARYRGDVEPIDPKAGHIPGAVNRDWAAAQDERGYWRSADEQRERLELDAEPVIFYCGSGVSAAANLLALAHAGREPGPQVRLYAGSWSDWVSGEGREVAVGDEA</sequence>
<feature type="domain" description="Rhodanese" evidence="3">
    <location>
        <begin position="167"/>
        <end position="278"/>
    </location>
</feature>
<dbReference type="GO" id="GO:0004792">
    <property type="term" value="F:thiosulfate-cyanide sulfurtransferase activity"/>
    <property type="evidence" value="ECO:0007669"/>
    <property type="project" value="TreeGrafter"/>
</dbReference>
<dbReference type="CDD" id="cd01448">
    <property type="entry name" value="TST_Repeat_1"/>
    <property type="match status" value="1"/>
</dbReference>
<dbReference type="InterPro" id="IPR036873">
    <property type="entry name" value="Rhodanese-like_dom_sf"/>
</dbReference>
<dbReference type="PROSITE" id="PS50206">
    <property type="entry name" value="RHODANESE_3"/>
    <property type="match status" value="2"/>
</dbReference>
<evidence type="ECO:0000256" key="1">
    <source>
        <dbReference type="ARBA" id="ARBA00022679"/>
    </source>
</evidence>
<dbReference type="Pfam" id="PF00581">
    <property type="entry name" value="Rhodanese"/>
    <property type="match status" value="2"/>
</dbReference>
<dbReference type="PANTHER" id="PTHR11364:SF27">
    <property type="entry name" value="SULFURTRANSFERASE"/>
    <property type="match status" value="1"/>
</dbReference>
<dbReference type="Gene3D" id="3.40.250.10">
    <property type="entry name" value="Rhodanese-like domain"/>
    <property type="match status" value="2"/>
</dbReference>
<comment type="caution">
    <text evidence="4">The sequence shown here is derived from an EMBL/GenBank/DDBJ whole genome shotgun (WGS) entry which is preliminary data.</text>
</comment>
<dbReference type="InterPro" id="IPR045078">
    <property type="entry name" value="TST/MPST-like"/>
</dbReference>
<dbReference type="SUPFAM" id="SSF52821">
    <property type="entry name" value="Rhodanese/Cell cycle control phosphatase"/>
    <property type="match status" value="2"/>
</dbReference>
<dbReference type="FunFam" id="3.40.250.10:FF:000035">
    <property type="entry name" value="Thiosulfate sulfurtransferase"/>
    <property type="match status" value="1"/>
</dbReference>
<reference evidence="4" key="1">
    <citation type="journal article" date="2014" name="Int. J. Syst. Evol. Microbiol.">
        <title>Complete genome sequence of Corynebacterium casei LMG S-19264T (=DSM 44701T), isolated from a smear-ripened cheese.</title>
        <authorList>
            <consortium name="US DOE Joint Genome Institute (JGI-PGF)"/>
            <person name="Walter F."/>
            <person name="Albersmeier A."/>
            <person name="Kalinowski J."/>
            <person name="Ruckert C."/>
        </authorList>
    </citation>
    <scope>NUCLEOTIDE SEQUENCE</scope>
    <source>
        <strain evidence="4">JCM 31311</strain>
    </source>
</reference>
<protein>
    <submittedName>
        <fullName evidence="4">Thiosulfate sulfurtransferase</fullName>
    </submittedName>
</protein>